<dbReference type="AlphaFoldDB" id="A0A9E2KMB4"/>
<organism evidence="3 4">
    <name type="scientific">Candidatus Anaerobiospirillum merdipullorum</name>
    <dbReference type="NCBI Taxonomy" id="2838450"/>
    <lineage>
        <taxon>Bacteria</taxon>
        <taxon>Pseudomonadati</taxon>
        <taxon>Pseudomonadota</taxon>
        <taxon>Gammaproteobacteria</taxon>
        <taxon>Aeromonadales</taxon>
        <taxon>Succinivibrionaceae</taxon>
        <taxon>Anaerobiospirillum</taxon>
    </lineage>
</organism>
<dbReference type="InterPro" id="IPR050417">
    <property type="entry name" value="Sugar_Epim/Isomerase"/>
</dbReference>
<evidence type="ECO:0000313" key="4">
    <source>
        <dbReference type="Proteomes" id="UP000824150"/>
    </source>
</evidence>
<protein>
    <submittedName>
        <fullName evidence="3">Sugar phosphate isomerase/epimerase</fullName>
    </submittedName>
</protein>
<accession>A0A9E2KMB4</accession>
<dbReference type="PANTHER" id="PTHR43489:SF7">
    <property type="entry name" value="3-DEHYDRO-D-GULOSIDE 4-EPIMERASE-RELATED"/>
    <property type="match status" value="1"/>
</dbReference>
<sequence length="258" mass="28647">MKLGGFGLMQHYHAIAQAGYDYAELDLPELESLEESAFVKFKDEVTATGLPVLTGARLLPVTDPIFMRAGFEPMDFAPYLKHACARAASLGIGKIIMGNGKARSLGQPDDLQNEGTFVHFLQLICDIAADNGLEFILEPLGPKYSNYLNTLPQAAAVLEKVKRPNAFLMADLRHMLWSEEDLADLSAYRALIHHVHVDYPRSFPARGYPRPSDDYDYGDFIAALKASGYDDTLTIEADFPDDWHQAHDLAMQVLAPLF</sequence>
<dbReference type="Proteomes" id="UP000824150">
    <property type="component" value="Unassembled WGS sequence"/>
</dbReference>
<dbReference type="PANTHER" id="PTHR43489">
    <property type="entry name" value="ISOMERASE"/>
    <property type="match status" value="1"/>
</dbReference>
<evidence type="ECO:0000259" key="2">
    <source>
        <dbReference type="Pfam" id="PF01261"/>
    </source>
</evidence>
<proteinExistence type="predicted"/>
<dbReference type="SUPFAM" id="SSF51658">
    <property type="entry name" value="Xylose isomerase-like"/>
    <property type="match status" value="1"/>
</dbReference>
<dbReference type="EMBL" id="JAHLFG010000013">
    <property type="protein sequence ID" value="MBU3826096.1"/>
    <property type="molecule type" value="Genomic_DNA"/>
</dbReference>
<feature type="domain" description="Xylose isomerase-like TIM barrel" evidence="2">
    <location>
        <begin position="14"/>
        <end position="249"/>
    </location>
</feature>
<reference evidence="3" key="2">
    <citation type="submission" date="2021-04" db="EMBL/GenBank/DDBJ databases">
        <authorList>
            <person name="Gilroy R."/>
        </authorList>
    </citation>
    <scope>NUCLEOTIDE SEQUENCE</scope>
    <source>
        <strain evidence="3">687</strain>
    </source>
</reference>
<dbReference type="Pfam" id="PF01261">
    <property type="entry name" value="AP_endonuc_2"/>
    <property type="match status" value="1"/>
</dbReference>
<reference evidence="3" key="1">
    <citation type="journal article" date="2021" name="PeerJ">
        <title>Extensive microbial diversity within the chicken gut microbiome revealed by metagenomics and culture.</title>
        <authorList>
            <person name="Gilroy R."/>
            <person name="Ravi A."/>
            <person name="Getino M."/>
            <person name="Pursley I."/>
            <person name="Horton D.L."/>
            <person name="Alikhan N.F."/>
            <person name="Baker D."/>
            <person name="Gharbi K."/>
            <person name="Hall N."/>
            <person name="Watson M."/>
            <person name="Adriaenssens E.M."/>
            <person name="Foster-Nyarko E."/>
            <person name="Jarju S."/>
            <person name="Secka A."/>
            <person name="Antonio M."/>
            <person name="Oren A."/>
            <person name="Chaudhuri R.R."/>
            <person name="La Ragione R."/>
            <person name="Hildebrand F."/>
            <person name="Pallen M.J."/>
        </authorList>
    </citation>
    <scope>NUCLEOTIDE SEQUENCE</scope>
    <source>
        <strain evidence="3">687</strain>
    </source>
</reference>
<keyword evidence="1 3" id="KW-0413">Isomerase</keyword>
<gene>
    <name evidence="3" type="ORF">IAA31_01180</name>
</gene>
<dbReference type="GO" id="GO:0016853">
    <property type="term" value="F:isomerase activity"/>
    <property type="evidence" value="ECO:0007669"/>
    <property type="project" value="UniProtKB-KW"/>
</dbReference>
<dbReference type="InterPro" id="IPR013022">
    <property type="entry name" value="Xyl_isomerase-like_TIM-brl"/>
</dbReference>
<evidence type="ECO:0000313" key="3">
    <source>
        <dbReference type="EMBL" id="MBU3826096.1"/>
    </source>
</evidence>
<comment type="caution">
    <text evidence="3">The sequence shown here is derived from an EMBL/GenBank/DDBJ whole genome shotgun (WGS) entry which is preliminary data.</text>
</comment>
<name>A0A9E2KMB4_9GAMM</name>
<dbReference type="Gene3D" id="3.20.20.150">
    <property type="entry name" value="Divalent-metal-dependent TIM barrel enzymes"/>
    <property type="match status" value="1"/>
</dbReference>
<evidence type="ECO:0000256" key="1">
    <source>
        <dbReference type="ARBA" id="ARBA00023235"/>
    </source>
</evidence>
<dbReference type="InterPro" id="IPR036237">
    <property type="entry name" value="Xyl_isomerase-like_sf"/>
</dbReference>